<dbReference type="OrthoDB" id="529745at2759"/>
<name>A0A0D2L5C4_9CHLO</name>
<gene>
    <name evidence="1" type="ORF">MNEG_5729</name>
</gene>
<dbReference type="Proteomes" id="UP000054498">
    <property type="component" value="Unassembled WGS sequence"/>
</dbReference>
<organism evidence="1 2">
    <name type="scientific">Monoraphidium neglectum</name>
    <dbReference type="NCBI Taxonomy" id="145388"/>
    <lineage>
        <taxon>Eukaryota</taxon>
        <taxon>Viridiplantae</taxon>
        <taxon>Chlorophyta</taxon>
        <taxon>core chlorophytes</taxon>
        <taxon>Chlorophyceae</taxon>
        <taxon>CS clade</taxon>
        <taxon>Sphaeropleales</taxon>
        <taxon>Selenastraceae</taxon>
        <taxon>Monoraphidium</taxon>
    </lineage>
</organism>
<dbReference type="SUPFAM" id="SSF52266">
    <property type="entry name" value="SGNH hydrolase"/>
    <property type="match status" value="1"/>
</dbReference>
<dbReference type="EMBL" id="KK101092">
    <property type="protein sequence ID" value="KIZ02234.1"/>
    <property type="molecule type" value="Genomic_DNA"/>
</dbReference>
<reference evidence="1 2" key="1">
    <citation type="journal article" date="2013" name="BMC Genomics">
        <title>Reconstruction of the lipid metabolism for the microalga Monoraphidium neglectum from its genome sequence reveals characteristics suitable for biofuel production.</title>
        <authorList>
            <person name="Bogen C."/>
            <person name="Al-Dilaimi A."/>
            <person name="Albersmeier A."/>
            <person name="Wichmann J."/>
            <person name="Grundmann M."/>
            <person name="Rupp O."/>
            <person name="Lauersen K.J."/>
            <person name="Blifernez-Klassen O."/>
            <person name="Kalinowski J."/>
            <person name="Goesmann A."/>
            <person name="Mussgnug J.H."/>
            <person name="Kruse O."/>
        </authorList>
    </citation>
    <scope>NUCLEOTIDE SEQUENCE [LARGE SCALE GENOMIC DNA]</scope>
    <source>
        <strain evidence="1 2">SAG 48.87</strain>
    </source>
</reference>
<sequence length="99" mass="11209">MAIAPLPAPGFVSKDDVKEAERVKLNEEIKKIGVWWNTNHPDGPTFLFTDLGFDGPMDFWKMSIAERAQWLDDGLHLTPKAYDKMGDFIANALLPHLKK</sequence>
<dbReference type="GeneID" id="25738606"/>
<evidence type="ECO:0000313" key="1">
    <source>
        <dbReference type="EMBL" id="KIZ02234.1"/>
    </source>
</evidence>
<dbReference type="AlphaFoldDB" id="A0A0D2L5C4"/>
<evidence type="ECO:0008006" key="3">
    <source>
        <dbReference type="Google" id="ProtNLM"/>
    </source>
</evidence>
<keyword evidence="2" id="KW-1185">Reference proteome</keyword>
<protein>
    <recommendedName>
        <fullName evidence="3">SGNH hydrolase-type esterase domain-containing protein</fullName>
    </recommendedName>
</protein>
<evidence type="ECO:0000313" key="2">
    <source>
        <dbReference type="Proteomes" id="UP000054498"/>
    </source>
</evidence>
<accession>A0A0D2L5C4</accession>
<proteinExistence type="predicted"/>
<dbReference type="RefSeq" id="XP_013901253.1">
    <property type="nucleotide sequence ID" value="XM_014045799.1"/>
</dbReference>
<dbReference type="KEGG" id="mng:MNEG_5729"/>